<evidence type="ECO:0000256" key="6">
    <source>
        <dbReference type="ARBA" id="ARBA00022801"/>
    </source>
</evidence>
<dbReference type="EMBL" id="MHQO01000009">
    <property type="protein sequence ID" value="OHA07466.1"/>
    <property type="molecule type" value="Genomic_DNA"/>
</dbReference>
<dbReference type="AlphaFoldDB" id="A0A1G2L742"/>
<accession>A0A1G2L742</accession>
<keyword evidence="6 7" id="KW-0378">Hydrolase</keyword>
<comment type="function">
    <text evidence="7">Presumably involved in the processing and regular turnover of intracellular proteins. Catalyzes the removal of unsubstituted N-terminal amino acids from various peptides.</text>
</comment>
<evidence type="ECO:0000259" key="8">
    <source>
        <dbReference type="PROSITE" id="PS00631"/>
    </source>
</evidence>
<feature type="binding site" evidence="7">
    <location>
        <position position="286"/>
    </location>
    <ligand>
        <name>Mn(2+)</name>
        <dbReference type="ChEBI" id="CHEBI:29035"/>
        <label>2</label>
    </ligand>
</feature>
<reference evidence="9 10" key="1">
    <citation type="journal article" date="2016" name="Nat. Commun.">
        <title>Thousands of microbial genomes shed light on interconnected biogeochemical processes in an aquifer system.</title>
        <authorList>
            <person name="Anantharaman K."/>
            <person name="Brown C.T."/>
            <person name="Hug L.A."/>
            <person name="Sharon I."/>
            <person name="Castelle C.J."/>
            <person name="Probst A.J."/>
            <person name="Thomas B.C."/>
            <person name="Singh A."/>
            <person name="Wilkins M.J."/>
            <person name="Karaoz U."/>
            <person name="Brodie E.L."/>
            <person name="Williams K.H."/>
            <person name="Hubbard S.S."/>
            <person name="Banfield J.F."/>
        </authorList>
    </citation>
    <scope>NUCLEOTIDE SEQUENCE [LARGE SCALE GENOMIC DNA]</scope>
</reference>
<dbReference type="PROSITE" id="PS00631">
    <property type="entry name" value="CYTOSOL_AP"/>
    <property type="match status" value="1"/>
</dbReference>
<dbReference type="PRINTS" id="PR00481">
    <property type="entry name" value="LAMNOPPTDASE"/>
</dbReference>
<dbReference type="Proteomes" id="UP000177982">
    <property type="component" value="Unassembled WGS sequence"/>
</dbReference>
<comment type="catalytic activity">
    <reaction evidence="1 7">
        <text>Release of an N-terminal amino acid, Xaa-|-Yaa-, in which Xaa is preferably Leu, but may be other amino acids including Pro although not Arg or Lys, and Yaa may be Pro. Amino acid amides and methyl esters are also readily hydrolyzed, but rates on arylamides are exceedingly low.</text>
        <dbReference type="EC" id="3.4.11.1"/>
    </reaction>
</comment>
<evidence type="ECO:0000256" key="3">
    <source>
        <dbReference type="ARBA" id="ARBA00009528"/>
    </source>
</evidence>
<feature type="domain" description="Cytosol aminopeptidase" evidence="8">
    <location>
        <begin position="343"/>
        <end position="350"/>
    </location>
</feature>
<comment type="catalytic activity">
    <reaction evidence="2 7">
        <text>Release of an N-terminal amino acid, preferentially leucine, but not glutamic or aspartic acids.</text>
        <dbReference type="EC" id="3.4.11.10"/>
    </reaction>
</comment>
<dbReference type="InterPro" id="IPR000819">
    <property type="entry name" value="Peptidase_M17_C"/>
</dbReference>
<dbReference type="GO" id="GO:0006508">
    <property type="term" value="P:proteolysis"/>
    <property type="evidence" value="ECO:0007669"/>
    <property type="project" value="UniProtKB-KW"/>
</dbReference>
<dbReference type="SUPFAM" id="SSF52949">
    <property type="entry name" value="Macro domain-like"/>
    <property type="match status" value="1"/>
</dbReference>
<evidence type="ECO:0000313" key="10">
    <source>
        <dbReference type="Proteomes" id="UP000177982"/>
    </source>
</evidence>
<feature type="binding site" evidence="7">
    <location>
        <position position="347"/>
    </location>
    <ligand>
        <name>Mn(2+)</name>
        <dbReference type="ChEBI" id="CHEBI:29035"/>
        <label>2</label>
    </ligand>
</feature>
<feature type="binding site" evidence="7">
    <location>
        <position position="268"/>
    </location>
    <ligand>
        <name>Mn(2+)</name>
        <dbReference type="ChEBI" id="CHEBI:29035"/>
        <label>1</label>
    </ligand>
</feature>
<comment type="caution">
    <text evidence="9">The sequence shown here is derived from an EMBL/GenBank/DDBJ whole genome shotgun (WGS) entry which is preliminary data.</text>
</comment>
<evidence type="ECO:0000256" key="7">
    <source>
        <dbReference type="HAMAP-Rule" id="MF_00181"/>
    </source>
</evidence>
<dbReference type="HAMAP" id="MF_00181">
    <property type="entry name" value="Cytosol_peptidase_M17"/>
    <property type="match status" value="1"/>
</dbReference>
<proteinExistence type="inferred from homology"/>
<dbReference type="EC" id="3.4.11.1" evidence="7"/>
<protein>
    <recommendedName>
        <fullName evidence="7">Probable cytosol aminopeptidase</fullName>
        <ecNumber evidence="7">3.4.11.1</ecNumber>
    </recommendedName>
    <alternativeName>
        <fullName evidence="7">Leucine aminopeptidase</fullName>
        <shortName evidence="7">LAP</shortName>
        <ecNumber evidence="7">3.4.11.10</ecNumber>
    </alternativeName>
    <alternativeName>
        <fullName evidence="7">Leucyl aminopeptidase</fullName>
    </alternativeName>
</protein>
<keyword evidence="7" id="KW-0963">Cytoplasm</keyword>
<evidence type="ECO:0000256" key="4">
    <source>
        <dbReference type="ARBA" id="ARBA00022438"/>
    </source>
</evidence>
<dbReference type="InterPro" id="IPR011356">
    <property type="entry name" value="Leucine_aapep/pepB"/>
</dbReference>
<feature type="binding site" evidence="7">
    <location>
        <position position="268"/>
    </location>
    <ligand>
        <name>Mn(2+)</name>
        <dbReference type="ChEBI" id="CHEBI:29035"/>
        <label>2</label>
    </ligand>
</feature>
<keyword evidence="4 7" id="KW-0031">Aminopeptidase</keyword>
<dbReference type="GO" id="GO:0005737">
    <property type="term" value="C:cytoplasm"/>
    <property type="evidence" value="ECO:0007669"/>
    <property type="project" value="UniProtKB-SubCell"/>
</dbReference>
<evidence type="ECO:0000256" key="2">
    <source>
        <dbReference type="ARBA" id="ARBA00000967"/>
    </source>
</evidence>
<keyword evidence="5 7" id="KW-0645">Protease</keyword>
<dbReference type="Pfam" id="PF02789">
    <property type="entry name" value="Peptidase_M17_N"/>
    <property type="match status" value="1"/>
</dbReference>
<feature type="active site" evidence="7">
    <location>
        <position position="275"/>
    </location>
</feature>
<dbReference type="InterPro" id="IPR023042">
    <property type="entry name" value="Peptidase_M17_leu_NH2_pept"/>
</dbReference>
<comment type="similarity">
    <text evidence="3 7">Belongs to the peptidase M17 family.</text>
</comment>
<organism evidence="9 10">
    <name type="scientific">Candidatus Sungbacteria bacterium RIFCSPLOWO2_01_FULL_47_10</name>
    <dbReference type="NCBI Taxonomy" id="1802276"/>
    <lineage>
        <taxon>Bacteria</taxon>
        <taxon>Candidatus Sungiibacteriota</taxon>
    </lineage>
</organism>
<gene>
    <name evidence="7" type="primary">pepA</name>
    <name evidence="9" type="ORF">A2934_02440</name>
</gene>
<dbReference type="InterPro" id="IPR008283">
    <property type="entry name" value="Peptidase_M17_N"/>
</dbReference>
<sequence>MNIALTQKTSLAKNKAVLVSFFSSKVPSHPFLKTLPKEDAAYVAKIMAHDFTTNQEKFREVHLPSDPDFLILLAHLGKKEEWNEKKYRLFVRKFVSFLKERRIPSAAVFLADIGAKQCDDTELVSEFAQQALMADFTFHIYKEPPKEGWPAINEIEIVSDGAKNASLQKSLQDGIIIGEEMNNCRTLANTPGGDMTPQTLADAARSIGKRTDSAVTVLEEKEIEKLGMGGIMGVSKGSDAKPKFIIMEYGKKFGGKPVIYVGKGVTFDTGGLNLKPSDAIYEMHMDMTGGAAVMHALAAIARMKISVHVIGLIPAVENMPSGSSYRPGDILKTITGKTIEVLNTDAEGRVILADALGYAQRLKPRLIADVATLTGAAVVALGQHAIALFSSSGEQSRTGSGEQSRTANEKLEKFARDIGDASGDYVWPLPLWDEYLEDIKGTFGDVANAGKKGQGGAITGAMFLKQFVGEYPWIHLDIAPTMTTIEGQFLAKGASGTGVRFLVELARNANKIPVSR</sequence>
<dbReference type="PANTHER" id="PTHR11963:SF23">
    <property type="entry name" value="CYTOSOL AMINOPEPTIDASE"/>
    <property type="match status" value="1"/>
</dbReference>
<dbReference type="GO" id="GO:0030145">
    <property type="term" value="F:manganese ion binding"/>
    <property type="evidence" value="ECO:0007669"/>
    <property type="project" value="UniProtKB-UniRule"/>
</dbReference>
<dbReference type="PANTHER" id="PTHR11963">
    <property type="entry name" value="LEUCINE AMINOPEPTIDASE-RELATED"/>
    <property type="match status" value="1"/>
</dbReference>
<evidence type="ECO:0000256" key="1">
    <source>
        <dbReference type="ARBA" id="ARBA00000135"/>
    </source>
</evidence>
<keyword evidence="7" id="KW-0464">Manganese</keyword>
<feature type="active site" evidence="7">
    <location>
        <position position="349"/>
    </location>
</feature>
<dbReference type="EC" id="3.4.11.10" evidence="7"/>
<comment type="subcellular location">
    <subcellularLocation>
        <location evidence="7">Cytoplasm</location>
    </subcellularLocation>
</comment>
<keyword evidence="7" id="KW-0479">Metal-binding</keyword>
<evidence type="ECO:0000256" key="5">
    <source>
        <dbReference type="ARBA" id="ARBA00022670"/>
    </source>
</evidence>
<name>A0A1G2L742_9BACT</name>
<evidence type="ECO:0000313" key="9">
    <source>
        <dbReference type="EMBL" id="OHA07466.1"/>
    </source>
</evidence>
<dbReference type="GO" id="GO:0070006">
    <property type="term" value="F:metalloaminopeptidase activity"/>
    <property type="evidence" value="ECO:0007669"/>
    <property type="project" value="InterPro"/>
</dbReference>
<feature type="binding site" evidence="7">
    <location>
        <position position="347"/>
    </location>
    <ligand>
        <name>Mn(2+)</name>
        <dbReference type="ChEBI" id="CHEBI:29035"/>
        <label>1</label>
    </ligand>
</feature>
<dbReference type="InterPro" id="IPR043472">
    <property type="entry name" value="Macro_dom-like"/>
</dbReference>
<dbReference type="Gene3D" id="3.40.630.10">
    <property type="entry name" value="Zn peptidases"/>
    <property type="match status" value="1"/>
</dbReference>
<dbReference type="SUPFAM" id="SSF53187">
    <property type="entry name" value="Zn-dependent exopeptidases"/>
    <property type="match status" value="1"/>
</dbReference>
<dbReference type="CDD" id="cd00433">
    <property type="entry name" value="Peptidase_M17"/>
    <property type="match status" value="1"/>
</dbReference>
<dbReference type="Gene3D" id="3.40.220.10">
    <property type="entry name" value="Leucine Aminopeptidase, subunit E, domain 1"/>
    <property type="match status" value="1"/>
</dbReference>
<dbReference type="Pfam" id="PF00883">
    <property type="entry name" value="Peptidase_M17"/>
    <property type="match status" value="1"/>
</dbReference>
<feature type="binding site" evidence="7">
    <location>
        <position position="345"/>
    </location>
    <ligand>
        <name>Mn(2+)</name>
        <dbReference type="ChEBI" id="CHEBI:29035"/>
        <label>1</label>
    </ligand>
</feature>
<comment type="cofactor">
    <cofactor evidence="7">
        <name>Mn(2+)</name>
        <dbReference type="ChEBI" id="CHEBI:29035"/>
    </cofactor>
    <text evidence="7">Binds 2 manganese ions per subunit.</text>
</comment>
<feature type="binding site" evidence="7">
    <location>
        <position position="263"/>
    </location>
    <ligand>
        <name>Mn(2+)</name>
        <dbReference type="ChEBI" id="CHEBI:29035"/>
        <label>2</label>
    </ligand>
</feature>